<evidence type="ECO:0000313" key="2">
    <source>
        <dbReference type="Proteomes" id="UP001161757"/>
    </source>
</evidence>
<protein>
    <submittedName>
        <fullName evidence="1">Uncharacterized protein</fullName>
    </submittedName>
</protein>
<sequence>MKFVVSNGKDERSAAIVKKAGQSQRAYSFNFLSNLRNGSLGMIQALGHAMRAWIEGPQEQYLLIKAAIKDEGLEPNTFNPRITRALASTARD</sequence>
<comment type="caution">
    <text evidence="1">The sequence shown here is derived from an EMBL/GenBank/DDBJ whole genome shotgun (WGS) entry which is preliminary data.</text>
</comment>
<accession>A0AAN6J164</accession>
<dbReference type="EMBL" id="JAJGCB010000003">
    <property type="protein sequence ID" value="KAJ8994246.1"/>
    <property type="molecule type" value="Genomic_DNA"/>
</dbReference>
<gene>
    <name evidence="1" type="ORF">HRR80_002741</name>
</gene>
<name>A0AAN6J164_EXODE</name>
<organism evidence="1 2">
    <name type="scientific">Exophiala dermatitidis</name>
    <name type="common">Black yeast-like fungus</name>
    <name type="synonym">Wangiella dermatitidis</name>
    <dbReference type="NCBI Taxonomy" id="5970"/>
    <lineage>
        <taxon>Eukaryota</taxon>
        <taxon>Fungi</taxon>
        <taxon>Dikarya</taxon>
        <taxon>Ascomycota</taxon>
        <taxon>Pezizomycotina</taxon>
        <taxon>Eurotiomycetes</taxon>
        <taxon>Chaetothyriomycetidae</taxon>
        <taxon>Chaetothyriales</taxon>
        <taxon>Herpotrichiellaceae</taxon>
        <taxon>Exophiala</taxon>
    </lineage>
</organism>
<evidence type="ECO:0000313" key="1">
    <source>
        <dbReference type="EMBL" id="KAJ8994246.1"/>
    </source>
</evidence>
<proteinExistence type="predicted"/>
<reference evidence="1" key="1">
    <citation type="submission" date="2023-01" db="EMBL/GenBank/DDBJ databases">
        <title>Exophiala dermititidis isolated from Cystic Fibrosis Patient.</title>
        <authorList>
            <person name="Kurbessoian T."/>
            <person name="Crocker A."/>
            <person name="Murante D."/>
            <person name="Hogan D.A."/>
            <person name="Stajich J.E."/>
        </authorList>
    </citation>
    <scope>NUCLEOTIDE SEQUENCE</scope>
    <source>
        <strain evidence="1">Ex8</strain>
    </source>
</reference>
<dbReference type="AlphaFoldDB" id="A0AAN6J164"/>
<dbReference type="Proteomes" id="UP001161757">
    <property type="component" value="Unassembled WGS sequence"/>
</dbReference>